<keyword evidence="3" id="KW-0028">Amino-acid biosynthesis</keyword>
<dbReference type="Gene3D" id="3.20.20.70">
    <property type="entry name" value="Aldolase class I"/>
    <property type="match status" value="1"/>
</dbReference>
<keyword evidence="4" id="KW-0822">Tryptophan biosynthesis</keyword>
<accession>A0A5S4ZQ62</accession>
<evidence type="ECO:0000256" key="5">
    <source>
        <dbReference type="ARBA" id="ARBA00023141"/>
    </source>
</evidence>
<sequence>MLADSRVPSNASAIGAELDLKFCTQMINLSTKPVIIAGGINAGNVGNILMRTGADFIDVMTGVENSPGEKDAESLSRLLTSVSVAK</sequence>
<evidence type="ECO:0000313" key="8">
    <source>
        <dbReference type="EMBL" id="TYO93329.1"/>
    </source>
</evidence>
<dbReference type="Proteomes" id="UP000323166">
    <property type="component" value="Unassembled WGS sequence"/>
</dbReference>
<gene>
    <name evidence="8" type="ORF">LX24_02655</name>
</gene>
<dbReference type="UniPathway" id="UPA00035">
    <property type="reaction ID" value="UER00042"/>
</dbReference>
<feature type="domain" description="N-(5'phosphoribosyl) anthranilate isomerase (PRAI)" evidence="7">
    <location>
        <begin position="9"/>
        <end position="78"/>
    </location>
</feature>
<dbReference type="GO" id="GO:0000162">
    <property type="term" value="P:L-tryptophan biosynthetic process"/>
    <property type="evidence" value="ECO:0007669"/>
    <property type="project" value="UniProtKB-UniPathway"/>
</dbReference>
<comment type="pathway">
    <text evidence="1">Amino-acid biosynthesis; L-tryptophan biosynthesis; L-tryptophan from chorismate: step 3/5.</text>
</comment>
<comment type="caution">
    <text evidence="8">The sequence shown here is derived from an EMBL/GenBank/DDBJ whole genome shotgun (WGS) entry which is preliminary data.</text>
</comment>
<dbReference type="RefSeq" id="WP_279233228.1">
    <property type="nucleotide sequence ID" value="NZ_VNHM01000019.1"/>
</dbReference>
<name>A0A5S4ZQ62_9FIRM</name>
<keyword evidence="6 8" id="KW-0413">Isomerase</keyword>
<keyword evidence="9" id="KW-1185">Reference proteome</keyword>
<evidence type="ECO:0000256" key="2">
    <source>
        <dbReference type="ARBA" id="ARBA00012572"/>
    </source>
</evidence>
<reference evidence="8 9" key="1">
    <citation type="submission" date="2019-07" db="EMBL/GenBank/DDBJ databases">
        <title>Genomic Encyclopedia of Type Strains, Phase I: the one thousand microbial genomes (KMG-I) project.</title>
        <authorList>
            <person name="Kyrpides N."/>
        </authorList>
    </citation>
    <scope>NUCLEOTIDE SEQUENCE [LARGE SCALE GENOMIC DNA]</scope>
    <source>
        <strain evidence="8 9">DSM 6562</strain>
    </source>
</reference>
<organism evidence="8 9">
    <name type="scientific">Desulfallas thermosapovorans DSM 6562</name>
    <dbReference type="NCBI Taxonomy" id="1121431"/>
    <lineage>
        <taxon>Bacteria</taxon>
        <taxon>Bacillati</taxon>
        <taxon>Bacillota</taxon>
        <taxon>Clostridia</taxon>
        <taxon>Eubacteriales</taxon>
        <taxon>Desulfallaceae</taxon>
        <taxon>Desulfallas</taxon>
    </lineage>
</organism>
<dbReference type="InterPro" id="IPR011060">
    <property type="entry name" value="RibuloseP-bd_barrel"/>
</dbReference>
<evidence type="ECO:0000256" key="6">
    <source>
        <dbReference type="ARBA" id="ARBA00023235"/>
    </source>
</evidence>
<dbReference type="EC" id="5.3.1.24" evidence="2"/>
<evidence type="ECO:0000256" key="3">
    <source>
        <dbReference type="ARBA" id="ARBA00022605"/>
    </source>
</evidence>
<evidence type="ECO:0000256" key="4">
    <source>
        <dbReference type="ARBA" id="ARBA00022822"/>
    </source>
</evidence>
<protein>
    <recommendedName>
        <fullName evidence="2">phosphoribosylanthranilate isomerase</fullName>
        <ecNumber evidence="2">5.3.1.24</ecNumber>
    </recommendedName>
</protein>
<evidence type="ECO:0000259" key="7">
    <source>
        <dbReference type="Pfam" id="PF00697"/>
    </source>
</evidence>
<dbReference type="EMBL" id="VNHM01000019">
    <property type="protein sequence ID" value="TYO93329.1"/>
    <property type="molecule type" value="Genomic_DNA"/>
</dbReference>
<dbReference type="InterPro" id="IPR001240">
    <property type="entry name" value="PRAI_dom"/>
</dbReference>
<dbReference type="GO" id="GO:0004640">
    <property type="term" value="F:phosphoribosylanthranilate isomerase activity"/>
    <property type="evidence" value="ECO:0007669"/>
    <property type="project" value="UniProtKB-EC"/>
</dbReference>
<dbReference type="SUPFAM" id="SSF51366">
    <property type="entry name" value="Ribulose-phoshate binding barrel"/>
    <property type="match status" value="1"/>
</dbReference>
<evidence type="ECO:0000313" key="9">
    <source>
        <dbReference type="Proteomes" id="UP000323166"/>
    </source>
</evidence>
<dbReference type="Pfam" id="PF00697">
    <property type="entry name" value="PRAI"/>
    <property type="match status" value="1"/>
</dbReference>
<dbReference type="InterPro" id="IPR013785">
    <property type="entry name" value="Aldolase_TIM"/>
</dbReference>
<evidence type="ECO:0000256" key="1">
    <source>
        <dbReference type="ARBA" id="ARBA00004664"/>
    </source>
</evidence>
<dbReference type="AlphaFoldDB" id="A0A5S4ZQ62"/>
<keyword evidence="5" id="KW-0057">Aromatic amino acid biosynthesis</keyword>
<proteinExistence type="predicted"/>